<comment type="catalytic activity">
    <reaction evidence="11">
        <text>[GlcNAc-(1-&gt;4)-Mur2Ac(oyl-L-Ala-gamma-D-Glu-L-Lys-D-Ala-D-Ala)](n)-di-trans,octa-cis-undecaprenyl diphosphate + beta-D-GlcNAc-(1-&gt;4)-Mur2Ac(oyl-L-Ala-gamma-D-Glu-L-Lys-D-Ala-D-Ala)-di-trans,octa-cis-undecaprenyl diphosphate = [GlcNAc-(1-&gt;4)-Mur2Ac(oyl-L-Ala-gamma-D-Glu-L-Lys-D-Ala-D-Ala)](n+1)-di-trans,octa-cis-undecaprenyl diphosphate + di-trans,octa-cis-undecaprenyl diphosphate + H(+)</text>
        <dbReference type="Rhea" id="RHEA:23708"/>
        <dbReference type="Rhea" id="RHEA-COMP:9602"/>
        <dbReference type="Rhea" id="RHEA-COMP:9603"/>
        <dbReference type="ChEBI" id="CHEBI:15378"/>
        <dbReference type="ChEBI" id="CHEBI:58405"/>
        <dbReference type="ChEBI" id="CHEBI:60033"/>
        <dbReference type="ChEBI" id="CHEBI:78435"/>
        <dbReference type="EC" id="2.4.99.28"/>
    </reaction>
</comment>
<comment type="caution">
    <text evidence="16">The sequence shown here is derived from an EMBL/GenBank/DDBJ whole genome shotgun (WGS) entry which is preliminary data.</text>
</comment>
<dbReference type="GO" id="GO:0009252">
    <property type="term" value="P:peptidoglycan biosynthetic process"/>
    <property type="evidence" value="ECO:0007669"/>
    <property type="project" value="UniProtKB-UniPathway"/>
</dbReference>
<dbReference type="GO" id="GO:0030288">
    <property type="term" value="C:outer membrane-bounded periplasmic space"/>
    <property type="evidence" value="ECO:0007669"/>
    <property type="project" value="TreeGrafter"/>
</dbReference>
<dbReference type="Proteomes" id="UP000037660">
    <property type="component" value="Unassembled WGS sequence"/>
</dbReference>
<evidence type="ECO:0000256" key="4">
    <source>
        <dbReference type="ARBA" id="ARBA00022645"/>
    </source>
</evidence>
<evidence type="ECO:0000259" key="15">
    <source>
        <dbReference type="Pfam" id="PF00912"/>
    </source>
</evidence>
<dbReference type="RefSeq" id="WP_054020786.1">
    <property type="nucleotide sequence ID" value="NZ_BBYR01000039.1"/>
</dbReference>
<dbReference type="InterPro" id="IPR050396">
    <property type="entry name" value="Glycosyltr_51/Transpeptidase"/>
</dbReference>
<feature type="compositionally biased region" description="Pro residues" evidence="12">
    <location>
        <begin position="735"/>
        <end position="750"/>
    </location>
</feature>
<feature type="region of interest" description="Disordered" evidence="12">
    <location>
        <begin position="735"/>
        <end position="784"/>
    </location>
</feature>
<keyword evidence="9" id="KW-0511">Multifunctional enzyme</keyword>
<dbReference type="UniPathway" id="UPA00219"/>
<dbReference type="InterPro" id="IPR001264">
    <property type="entry name" value="Glyco_trans_51"/>
</dbReference>
<dbReference type="Gene3D" id="1.10.3810.10">
    <property type="entry name" value="Biosynthetic peptidoglycan transglycosylase-like"/>
    <property type="match status" value="1"/>
</dbReference>
<evidence type="ECO:0000313" key="16">
    <source>
        <dbReference type="EMBL" id="GAP36816.1"/>
    </source>
</evidence>
<feature type="compositionally biased region" description="Basic and acidic residues" evidence="12">
    <location>
        <begin position="774"/>
        <end position="784"/>
    </location>
</feature>
<evidence type="ECO:0000313" key="17">
    <source>
        <dbReference type="Proteomes" id="UP000037660"/>
    </source>
</evidence>
<comment type="pathway">
    <text evidence="1">Cell wall biogenesis; peptidoglycan biosynthesis.</text>
</comment>
<accession>A0A0K8P2G0</accession>
<dbReference type="EMBL" id="BBYR01000039">
    <property type="protein sequence ID" value="GAP36816.1"/>
    <property type="molecule type" value="Genomic_DNA"/>
</dbReference>
<evidence type="ECO:0000256" key="5">
    <source>
        <dbReference type="ARBA" id="ARBA00022670"/>
    </source>
</evidence>
<dbReference type="InterPro" id="IPR012338">
    <property type="entry name" value="Beta-lactam/transpept-like"/>
</dbReference>
<dbReference type="InterPro" id="IPR023346">
    <property type="entry name" value="Lysozyme-like_dom_sf"/>
</dbReference>
<feature type="domain" description="Glycosyl transferase family 51" evidence="15">
    <location>
        <begin position="93"/>
        <end position="268"/>
    </location>
</feature>
<dbReference type="PANTHER" id="PTHR32282">
    <property type="entry name" value="BINDING PROTEIN TRANSPEPTIDASE, PUTATIVE-RELATED"/>
    <property type="match status" value="1"/>
</dbReference>
<evidence type="ECO:0000256" key="3">
    <source>
        <dbReference type="ARBA" id="ARBA00007739"/>
    </source>
</evidence>
<comment type="similarity">
    <text evidence="2">In the C-terminal section; belongs to the transpeptidase family.</text>
</comment>
<evidence type="ECO:0000256" key="7">
    <source>
        <dbReference type="ARBA" id="ARBA00022679"/>
    </source>
</evidence>
<dbReference type="Pfam" id="PF00905">
    <property type="entry name" value="Transpeptidase"/>
    <property type="match status" value="1"/>
</dbReference>
<dbReference type="GO" id="GO:0008658">
    <property type="term" value="F:penicillin binding"/>
    <property type="evidence" value="ECO:0007669"/>
    <property type="project" value="InterPro"/>
</dbReference>
<dbReference type="SUPFAM" id="SSF56601">
    <property type="entry name" value="beta-lactamase/transpeptidase-like"/>
    <property type="match status" value="1"/>
</dbReference>
<keyword evidence="17" id="KW-1185">Reference proteome</keyword>
<dbReference type="PANTHER" id="PTHR32282:SF33">
    <property type="entry name" value="PEPTIDOGLYCAN GLYCOSYLTRANSFERASE"/>
    <property type="match status" value="1"/>
</dbReference>
<keyword evidence="5" id="KW-0645">Protease</keyword>
<evidence type="ECO:0000256" key="12">
    <source>
        <dbReference type="SAM" id="MobiDB-lite"/>
    </source>
</evidence>
<protein>
    <recommendedName>
        <fullName evidence="10">peptidoglycan glycosyltransferase</fullName>
        <ecNumber evidence="10">2.4.99.28</ecNumber>
    </recommendedName>
</protein>
<keyword evidence="6 16" id="KW-0328">Glycosyltransferase</keyword>
<dbReference type="Pfam" id="PF00912">
    <property type="entry name" value="Transgly"/>
    <property type="match status" value="1"/>
</dbReference>
<keyword evidence="7 16" id="KW-0808">Transferase</keyword>
<evidence type="ECO:0000256" key="13">
    <source>
        <dbReference type="SAM" id="Phobius"/>
    </source>
</evidence>
<dbReference type="EC" id="2.4.99.28" evidence="10"/>
<dbReference type="SUPFAM" id="SSF53955">
    <property type="entry name" value="Lysozyme-like"/>
    <property type="match status" value="1"/>
</dbReference>
<feature type="compositionally biased region" description="Basic and acidic residues" evidence="12">
    <location>
        <begin position="14"/>
        <end position="26"/>
    </location>
</feature>
<evidence type="ECO:0000256" key="1">
    <source>
        <dbReference type="ARBA" id="ARBA00004752"/>
    </source>
</evidence>
<keyword evidence="13" id="KW-0812">Transmembrane</keyword>
<evidence type="ECO:0000256" key="6">
    <source>
        <dbReference type="ARBA" id="ARBA00022676"/>
    </source>
</evidence>
<evidence type="ECO:0000259" key="14">
    <source>
        <dbReference type="Pfam" id="PF00905"/>
    </source>
</evidence>
<evidence type="ECO:0000256" key="9">
    <source>
        <dbReference type="ARBA" id="ARBA00023268"/>
    </source>
</evidence>
<evidence type="ECO:0000256" key="10">
    <source>
        <dbReference type="ARBA" id="ARBA00044770"/>
    </source>
</evidence>
<dbReference type="InterPro" id="IPR036950">
    <property type="entry name" value="PBP_transglycosylase"/>
</dbReference>
<comment type="similarity">
    <text evidence="3">In the N-terminal section; belongs to the glycosyltransferase 51 family.</text>
</comment>
<reference evidence="16 17" key="2">
    <citation type="journal article" date="2016" name="Science">
        <title>A bacterium that degrades and assimilates poly(ethylene terephthalate).</title>
        <authorList>
            <person name="Yoshida S."/>
            <person name="Hiraga K."/>
            <person name="Takehana T."/>
            <person name="Taniguchi I."/>
            <person name="Yamaji H."/>
            <person name="Maeda Y."/>
            <person name="Toyohara K."/>
            <person name="Miyamoto K."/>
            <person name="Kimura Y."/>
            <person name="Oda K."/>
        </authorList>
    </citation>
    <scope>NUCLEOTIDE SEQUENCE [LARGE SCALE GENOMIC DNA]</scope>
    <source>
        <strain evidence="17">NBRC 110686 / TISTR 2288 / 201-F6</strain>
    </source>
</reference>
<dbReference type="Gene3D" id="3.40.710.10">
    <property type="entry name" value="DD-peptidase/beta-lactamase superfamily"/>
    <property type="match status" value="2"/>
</dbReference>
<organism evidence="16 17">
    <name type="scientific">Piscinibacter sakaiensis</name>
    <name type="common">Ideonella sakaiensis</name>
    <dbReference type="NCBI Taxonomy" id="1547922"/>
    <lineage>
        <taxon>Bacteria</taxon>
        <taxon>Pseudomonadati</taxon>
        <taxon>Pseudomonadota</taxon>
        <taxon>Betaproteobacteria</taxon>
        <taxon>Burkholderiales</taxon>
        <taxon>Sphaerotilaceae</taxon>
        <taxon>Piscinibacter</taxon>
    </lineage>
</organism>
<dbReference type="InterPro" id="IPR001460">
    <property type="entry name" value="PCN-bd_Tpept"/>
</dbReference>
<sequence>MPSPDDPARPGGAPHDEPPIHGDADAPLRPPTRAPRFDGYAWGRRARALLIGLGVLALGFAAYLGVLVVTTPSVEELRAASTARPSVIVSADGEVIGRFAAAYQAPVALKDVSPAVVQALVATEDHRFYEHHGLDLWRIAGSAWAIVRGNMQGASTLTQQLARNLFPQEIGNRVNLNRKLREAITAVRLERYSSKQEILEAYLNVAPFLYNVRGFEMAARTYFDTSAAELDTVQAATLVGMLKGSHRYNPVRHPERARERRNVVLAQMVKHGLLAEADFQRLKTRPLALQFRRPEEGDIGQARHFVEHLRERLMDWADSRDVDLDRDGVVIHTTIDARLQRLAQQAVTDQVAGLQRVAAREWSEARLQSARPGMAPPKNPFAHFWRQRPELLEEMARGSAAYKAARAAGDGEAAALARVLGDAATMDRLREDKTRLSAGFVALDPNSGAVRAWIGSPDYGLDQYDHVAQARRQPGSTFKPFVYGAAIAQGLSTEREFLDQETDFPLGDGRVWRPTDMGGASGLPMTLREGLVQSKNTITAQVMQQVGAPAVVRFARAAGIRSPLDPVPSLALGTSPVSLLEMASAYGTLASLGQYRAPLLITHVSDREGRVIERFDAADAAVPVIDRGVAERLVDVMRGVVQRGTGASLRGEFGVRGDLAGKTGTAQNNTDGWFIVMNPDLVAGAWVGFNDPRVTLRSAYWGQGAHNALRIVGDVLRQGQKTGLTPLEGLFPVVVPPPPEPLLPPEPPPVEGGGEPAPGETAPAFTAPVLPMSTRDREPPYPGG</sequence>
<feature type="compositionally biased region" description="Low complexity" evidence="12">
    <location>
        <begin position="757"/>
        <end position="768"/>
    </location>
</feature>
<keyword evidence="13" id="KW-1133">Transmembrane helix</keyword>
<dbReference type="GO" id="GO:0008955">
    <property type="term" value="F:peptidoglycan glycosyltransferase activity"/>
    <property type="evidence" value="ECO:0007669"/>
    <property type="project" value="UniProtKB-EC"/>
</dbReference>
<evidence type="ECO:0000256" key="8">
    <source>
        <dbReference type="ARBA" id="ARBA00022801"/>
    </source>
</evidence>
<dbReference type="AlphaFoldDB" id="A0A0K8P2G0"/>
<keyword evidence="8 16" id="KW-0378">Hydrolase</keyword>
<reference evidence="17" key="1">
    <citation type="submission" date="2015-07" db="EMBL/GenBank/DDBJ databases">
        <title>Discovery of a poly(ethylene terephthalate assimilation.</title>
        <authorList>
            <person name="Yoshida S."/>
            <person name="Hiraga K."/>
            <person name="Takehana T."/>
            <person name="Taniguchi I."/>
            <person name="Yamaji H."/>
            <person name="Maeda Y."/>
            <person name="Toyohara K."/>
            <person name="Miyamoto K."/>
            <person name="Kimura Y."/>
            <person name="Oda K."/>
        </authorList>
    </citation>
    <scope>NUCLEOTIDE SEQUENCE [LARGE SCALE GENOMIC DNA]</scope>
    <source>
        <strain evidence="17">NBRC 110686 / TISTR 2288 / 201-F6</strain>
    </source>
</reference>
<keyword evidence="13" id="KW-0472">Membrane</keyword>
<dbReference type="STRING" id="1547922.ISF6_2656"/>
<feature type="transmembrane region" description="Helical" evidence="13">
    <location>
        <begin position="48"/>
        <end position="69"/>
    </location>
</feature>
<feature type="region of interest" description="Disordered" evidence="12">
    <location>
        <begin position="1"/>
        <end position="32"/>
    </location>
</feature>
<dbReference type="OrthoDB" id="9766909at2"/>
<gene>
    <name evidence="16" type="ORF">ISF6_2656</name>
</gene>
<evidence type="ECO:0000256" key="11">
    <source>
        <dbReference type="ARBA" id="ARBA00049902"/>
    </source>
</evidence>
<keyword evidence="4" id="KW-0121">Carboxypeptidase</keyword>
<dbReference type="GO" id="GO:0006508">
    <property type="term" value="P:proteolysis"/>
    <property type="evidence" value="ECO:0007669"/>
    <property type="project" value="UniProtKB-KW"/>
</dbReference>
<name>A0A0K8P2G0_PISS1</name>
<proteinExistence type="inferred from homology"/>
<feature type="domain" description="Penicillin-binding protein transpeptidase" evidence="14">
    <location>
        <begin position="439"/>
        <end position="675"/>
    </location>
</feature>
<dbReference type="GO" id="GO:0004180">
    <property type="term" value="F:carboxypeptidase activity"/>
    <property type="evidence" value="ECO:0007669"/>
    <property type="project" value="UniProtKB-KW"/>
</dbReference>
<evidence type="ECO:0000256" key="2">
    <source>
        <dbReference type="ARBA" id="ARBA00007090"/>
    </source>
</evidence>